<comment type="caution">
    <text evidence="2">The sequence shown here is derived from an EMBL/GenBank/DDBJ whole genome shotgun (WGS) entry which is preliminary data.</text>
</comment>
<dbReference type="EMBL" id="SRLE01000009">
    <property type="protein sequence ID" value="TGD72532.1"/>
    <property type="molecule type" value="Genomic_DNA"/>
</dbReference>
<reference evidence="2 3" key="1">
    <citation type="submission" date="2019-04" db="EMBL/GenBank/DDBJ databases">
        <title>Taxonomy of novel Haliea sp. from mangrove soil of West Coast of India.</title>
        <authorList>
            <person name="Verma A."/>
            <person name="Kumar P."/>
            <person name="Krishnamurthi S."/>
        </authorList>
    </citation>
    <scope>NUCLEOTIDE SEQUENCE [LARGE SCALE GENOMIC DNA]</scope>
    <source>
        <strain evidence="2 3">SAOS-164</strain>
    </source>
</reference>
<dbReference type="InterPro" id="IPR018723">
    <property type="entry name" value="DUF2254_membrane"/>
</dbReference>
<sequence>MPTVNNALDRVMTRVSQSIALIPVVISLAMLLLCLFMVSVDFSPAADWLERHLGIVVVSDADNARTILSALVGGVISLAVFSFSMVMVVLTRASATLSPRVIPGLVTKKQHQVCLGVYLGTIIYSLLLIASIHSEAGADAVPGLAVMIAITFGIACLVLFVNFIHSITRSIQVDHIVESIFLETRRNLRRRVASIREDMARGDCSPPDTEQWAAVHSGHTGYFKRVIGGELLRQLEAEDLVLVTLVQRGEFVAKGRPLFRLSRELDDDRQGKLLDCFDYYIEDFADDHFLFGFKLLSEIAVKALSPGINDPGTAMRVLDMLSMLLVEYAQHPGFDGERSEDGTVRVYYFEPDFSRVLYDCLTPIRQYAMDDVMVLARLLDACANVAYAGIDDGKRAALTRYVEDFVAALRVDGFSELDIEQLNRMIELYAGASGQQVDAVVAALHREPVGAPVLK</sequence>
<dbReference type="Proteomes" id="UP000298050">
    <property type="component" value="Unassembled WGS sequence"/>
</dbReference>
<evidence type="ECO:0000256" key="1">
    <source>
        <dbReference type="SAM" id="Phobius"/>
    </source>
</evidence>
<feature type="transmembrane region" description="Helical" evidence="1">
    <location>
        <begin position="20"/>
        <end position="40"/>
    </location>
</feature>
<dbReference type="AlphaFoldDB" id="A0A4Z0LYV4"/>
<proteinExistence type="predicted"/>
<dbReference type="RefSeq" id="WP_135444735.1">
    <property type="nucleotide sequence ID" value="NZ_SRLE01000009.1"/>
</dbReference>
<protein>
    <submittedName>
        <fullName evidence="2">DUF2254 domain-containing protein</fullName>
    </submittedName>
</protein>
<name>A0A4Z0LYV4_9GAMM</name>
<keyword evidence="3" id="KW-1185">Reference proteome</keyword>
<evidence type="ECO:0000313" key="3">
    <source>
        <dbReference type="Proteomes" id="UP000298050"/>
    </source>
</evidence>
<feature type="transmembrane region" description="Helical" evidence="1">
    <location>
        <begin position="67"/>
        <end position="91"/>
    </location>
</feature>
<dbReference type="OrthoDB" id="2955631at2"/>
<keyword evidence="1" id="KW-0472">Membrane</keyword>
<evidence type="ECO:0000313" key="2">
    <source>
        <dbReference type="EMBL" id="TGD72532.1"/>
    </source>
</evidence>
<keyword evidence="1" id="KW-0812">Transmembrane</keyword>
<feature type="transmembrane region" description="Helical" evidence="1">
    <location>
        <begin position="112"/>
        <end position="132"/>
    </location>
</feature>
<keyword evidence="1" id="KW-1133">Transmembrane helix</keyword>
<gene>
    <name evidence="2" type="ORF">E4634_13465</name>
</gene>
<dbReference type="Pfam" id="PF10011">
    <property type="entry name" value="DUF2254"/>
    <property type="match status" value="1"/>
</dbReference>
<accession>A0A4Z0LYV4</accession>
<organism evidence="2 3">
    <name type="scientific">Mangrovimicrobium sediminis</name>
    <dbReference type="NCBI Taxonomy" id="2562682"/>
    <lineage>
        <taxon>Bacteria</taxon>
        <taxon>Pseudomonadati</taxon>
        <taxon>Pseudomonadota</taxon>
        <taxon>Gammaproteobacteria</taxon>
        <taxon>Cellvibrionales</taxon>
        <taxon>Halieaceae</taxon>
        <taxon>Mangrovimicrobium</taxon>
    </lineage>
</organism>
<feature type="transmembrane region" description="Helical" evidence="1">
    <location>
        <begin position="144"/>
        <end position="164"/>
    </location>
</feature>